<name>A0A3P3U1X7_9BACL</name>
<organism evidence="1 2">
    <name type="scientific">Paenibacillus oralis</name>
    <dbReference type="NCBI Taxonomy" id="2490856"/>
    <lineage>
        <taxon>Bacteria</taxon>
        <taxon>Bacillati</taxon>
        <taxon>Bacillota</taxon>
        <taxon>Bacilli</taxon>
        <taxon>Bacillales</taxon>
        <taxon>Paenibacillaceae</taxon>
        <taxon>Paenibacillus</taxon>
    </lineage>
</organism>
<comment type="caution">
    <text evidence="1">The sequence shown here is derived from an EMBL/GenBank/DDBJ whole genome shotgun (WGS) entry which is preliminary data.</text>
</comment>
<dbReference type="PANTHER" id="PTHR40616:SF1">
    <property type="entry name" value="LINALOOL DEHYDRATASE_ISOMERASE DOMAIN-CONTAINING PROTEIN"/>
    <property type="match status" value="1"/>
</dbReference>
<proteinExistence type="predicted"/>
<evidence type="ECO:0000313" key="2">
    <source>
        <dbReference type="Proteomes" id="UP000267017"/>
    </source>
</evidence>
<sequence>MIDERKMLIRKMKEMDSRYNPELQLLQSPFSSPGYHTTLTGVEWVHATRDSLNYALGLLDTELAEYETRALQVIARVISLQDTDPGRNTFGIWPWFYEEPLARMAPPDWNWADFCGSRLITALCRHGHRFPEELRAAVIRSVCYASEAIRKRNVGPDYTNIAILGAFVTLICGEQYGDSAFAAYGLDRLTRLYEYTRTREVFEEYNSPVYTYIAILELSKLRGLTLNGRARELCDRLLQMTWKTVAEHYHVATKQWSGPHARRYETLLDERSKAFLQLSTQGRVMFFSWEQLPYEEEWFGSGMTCPPEYLDDFTLPDTRLIARWYRGDQGETTERWATTYITPQYSLGTFDESDFWNQRSVLLAYVDNGGSPAYLRLRFLHDGYDFCSALFHSRQRRERVWFGVDFASNGGDTHINLDKIDGSVQAEDLRLRLELGGRLGEVDIRQMKDGAVIQIGGLQFSFKSWLTLFAEDPDPRQTLAWELKGAGANGTMTLDLVLYSGPRKTIALDGMKQAALVMSLAAGSEAPSGSEMAPLIEQEGGLVKVTHRDFADGPPLYLHLQPRRI</sequence>
<keyword evidence="2" id="KW-1185">Reference proteome</keyword>
<evidence type="ECO:0008006" key="3">
    <source>
        <dbReference type="Google" id="ProtNLM"/>
    </source>
</evidence>
<gene>
    <name evidence="1" type="ORF">EHV15_15240</name>
</gene>
<accession>A0A3P3U1X7</accession>
<dbReference type="OrthoDB" id="9813410at2"/>
<dbReference type="AlphaFoldDB" id="A0A3P3U1X7"/>
<dbReference type="Proteomes" id="UP000267017">
    <property type="component" value="Unassembled WGS sequence"/>
</dbReference>
<dbReference type="PANTHER" id="PTHR40616">
    <property type="entry name" value="LINALOOL DEHYDRATASE_ISOMERASE DOMAIN-CONTAINING PROTEIN"/>
    <property type="match status" value="1"/>
</dbReference>
<dbReference type="EMBL" id="RRCN01000001">
    <property type="protein sequence ID" value="RRJ64130.1"/>
    <property type="molecule type" value="Genomic_DNA"/>
</dbReference>
<protein>
    <recommendedName>
        <fullName evidence="3">Heparinase</fullName>
    </recommendedName>
</protein>
<dbReference type="RefSeq" id="WP_128631950.1">
    <property type="nucleotide sequence ID" value="NZ_RRCN01000001.1"/>
</dbReference>
<reference evidence="1 2" key="1">
    <citation type="submission" date="2018-11" db="EMBL/GenBank/DDBJ databases">
        <title>Genome sequencing of Paenibacillus sp. KCOM 3021 (= ChDC PVNT-B20).</title>
        <authorList>
            <person name="Kook J.-K."/>
            <person name="Park S.-N."/>
            <person name="Lim Y.K."/>
        </authorList>
    </citation>
    <scope>NUCLEOTIDE SEQUENCE [LARGE SCALE GENOMIC DNA]</scope>
    <source>
        <strain evidence="1 2">KCOM 3021</strain>
    </source>
</reference>
<evidence type="ECO:0000313" key="1">
    <source>
        <dbReference type="EMBL" id="RRJ64130.1"/>
    </source>
</evidence>